<dbReference type="Proteomes" id="UP000251213">
    <property type="component" value="Unassembled WGS sequence"/>
</dbReference>
<gene>
    <name evidence="1" type="ORF">DL897_07595</name>
</gene>
<reference evidence="1 2" key="1">
    <citation type="submission" date="2018-06" db="EMBL/GenBank/DDBJ databases">
        <title>Thermoflavimicrobium daqus sp. nov., a thermophilic microbe isolated from Moutai-flavour Daqu.</title>
        <authorList>
            <person name="Wang X."/>
            <person name="Zhou H."/>
        </authorList>
    </citation>
    <scope>NUCLEOTIDE SEQUENCE [LARGE SCALE GENOMIC DNA]</scope>
    <source>
        <strain evidence="1 2">FBKL4.011</strain>
    </source>
</reference>
<organism evidence="1 2">
    <name type="scientific">Thermoflavimicrobium daqui</name>
    <dbReference type="NCBI Taxonomy" id="2137476"/>
    <lineage>
        <taxon>Bacteria</taxon>
        <taxon>Bacillati</taxon>
        <taxon>Bacillota</taxon>
        <taxon>Bacilli</taxon>
        <taxon>Bacillales</taxon>
        <taxon>Thermoactinomycetaceae</taxon>
        <taxon>Thermoflavimicrobium</taxon>
    </lineage>
</organism>
<accession>A0A364K6V8</accession>
<protein>
    <submittedName>
        <fullName evidence="1">Uncharacterized protein</fullName>
    </submittedName>
</protein>
<dbReference type="RefSeq" id="WP_113658544.1">
    <property type="nucleotide sequence ID" value="NZ_KZ845665.1"/>
</dbReference>
<dbReference type="AlphaFoldDB" id="A0A364K6V8"/>
<proteinExistence type="predicted"/>
<dbReference type="EMBL" id="QJKK01000003">
    <property type="protein sequence ID" value="RAL25930.1"/>
    <property type="molecule type" value="Genomic_DNA"/>
</dbReference>
<evidence type="ECO:0000313" key="1">
    <source>
        <dbReference type="EMBL" id="RAL25930.1"/>
    </source>
</evidence>
<keyword evidence="2" id="KW-1185">Reference proteome</keyword>
<reference evidence="1 2" key="2">
    <citation type="submission" date="2018-06" db="EMBL/GenBank/DDBJ databases">
        <authorList>
            <person name="Zhirakovskaya E."/>
        </authorList>
    </citation>
    <scope>NUCLEOTIDE SEQUENCE [LARGE SCALE GENOMIC DNA]</scope>
    <source>
        <strain evidence="1 2">FBKL4.011</strain>
    </source>
</reference>
<sequence>MVGRNVPCPYGNGHKHNYCRERVITIVQAEKKREQRDKEYKNSFLLDLTNWFKGNVKLKEQIKWANHFKQLLHLPLDQSIPQNFVSSFQSWLIFDAPCILKRRPVEFWMLHKREELLGKERVVNSLINAQFTCYEVLKVGKESMVFRSLVDQVEYEVIKENDFISEESILFTRLIRIGKRYEICGPFISFMHEMRGEILVQLEKYNHLEEEHQELSAREHGWKVLGWSIQRAKELEKIEKLVSASPEMFESMREEMLLTTIEAKSEHPGLPIQIIQQLEQFYVTQVAPLQKITQTFYSHSLEMLYQYLSLRFGQSFDWSSLNEDYLNHYFSVWYLEHAKTTPATSKIFLNTSKHLFRWLYSQGISNVYLTFKKVYISLIRSLPITIEARRWIWENGLRPINEDHSNLTADMFMLAVSSAGPVLLVKNKWKPIYLRGFPTIWSDYRFWVRGLIQSDENGCSFVQVENLYPMVTLLDASSNENQVLGHK</sequence>
<evidence type="ECO:0000313" key="2">
    <source>
        <dbReference type="Proteomes" id="UP000251213"/>
    </source>
</evidence>
<comment type="caution">
    <text evidence="1">The sequence shown here is derived from an EMBL/GenBank/DDBJ whole genome shotgun (WGS) entry which is preliminary data.</text>
</comment>
<dbReference type="OrthoDB" id="6399948at2"/>
<name>A0A364K6V8_9BACL</name>